<dbReference type="Pfam" id="PF23156">
    <property type="entry name" value="DUF7054"/>
    <property type="match status" value="1"/>
</dbReference>
<keyword evidence="3" id="KW-1185">Reference proteome</keyword>
<dbReference type="AlphaFoldDB" id="A0A1S2YXT1"/>
<dbReference type="InterPro" id="IPR040358">
    <property type="entry name" value="At4g22758-like"/>
</dbReference>
<dbReference type="RefSeq" id="XP_004511646.1">
    <property type="nucleotide sequence ID" value="XM_004511589.3"/>
</dbReference>
<dbReference type="STRING" id="3827.A0A1S2YXT1"/>
<proteinExistence type="predicted"/>
<name>A0A1S2YXT1_CICAR</name>
<feature type="region of interest" description="Disordered" evidence="1">
    <location>
        <begin position="1"/>
        <end position="34"/>
    </location>
</feature>
<sequence length="251" mass="27960">MSQSSISPAIPSRRKKLPYPPPSPRRRTKNKSKFVTTLKRCSSAPLLSQGDNHEEDVDLVGHNYSFGIGGTLFRPQTFSNAFVSSPSLFASSPKIFSNEMKRYYDKEAKVVVNVTVEGSSGPIRTMVKLGSTVEDVITHVVDKYREEGRSPIIESNLASSFQLHLSYFSLQGLDKSEVIGDLSSRSLYLRKSNGESTLNSFRSESNHNLAKHNFVSLSSNPPGVVPSFIARKINKILRRAHRLWNIVVCSQ</sequence>
<reference evidence="4" key="2">
    <citation type="submission" date="2025-08" db="UniProtKB">
        <authorList>
            <consortium name="RefSeq"/>
        </authorList>
    </citation>
    <scope>IDENTIFICATION</scope>
    <source>
        <tissue evidence="4">Etiolated seedlings</tissue>
    </source>
</reference>
<evidence type="ECO:0000313" key="4">
    <source>
        <dbReference type="RefSeq" id="XP_004511646.1"/>
    </source>
</evidence>
<dbReference type="PANTHER" id="PTHR33270">
    <property type="entry name" value="BNAC05G50380D PROTEIN"/>
    <property type="match status" value="1"/>
</dbReference>
<dbReference type="eggNOG" id="KOG4197">
    <property type="taxonomic scope" value="Eukaryota"/>
</dbReference>
<accession>A0A1S2YXT1</accession>
<dbReference type="GeneID" id="101490450"/>
<dbReference type="Proteomes" id="UP000087171">
    <property type="component" value="Chromosome Ca8"/>
</dbReference>
<gene>
    <name evidence="4" type="primary">LOC101490450</name>
</gene>
<evidence type="ECO:0000313" key="3">
    <source>
        <dbReference type="Proteomes" id="UP000087171"/>
    </source>
</evidence>
<dbReference type="KEGG" id="cam:101490450"/>
<reference evidence="3" key="1">
    <citation type="journal article" date="2013" name="Nat. Biotechnol.">
        <title>Draft genome sequence of chickpea (Cicer arietinum) provides a resource for trait improvement.</title>
        <authorList>
            <person name="Varshney R.K."/>
            <person name="Song C."/>
            <person name="Saxena R.K."/>
            <person name="Azam S."/>
            <person name="Yu S."/>
            <person name="Sharpe A.G."/>
            <person name="Cannon S."/>
            <person name="Baek J."/>
            <person name="Rosen B.D."/>
            <person name="Tar'an B."/>
            <person name="Millan T."/>
            <person name="Zhang X."/>
            <person name="Ramsay L.D."/>
            <person name="Iwata A."/>
            <person name="Wang Y."/>
            <person name="Nelson W."/>
            <person name="Farmer A.D."/>
            <person name="Gaur P.M."/>
            <person name="Soderlund C."/>
            <person name="Penmetsa R.V."/>
            <person name="Xu C."/>
            <person name="Bharti A.K."/>
            <person name="He W."/>
            <person name="Winter P."/>
            <person name="Zhao S."/>
            <person name="Hane J.K."/>
            <person name="Carrasquilla-Garcia N."/>
            <person name="Condie J.A."/>
            <person name="Upadhyaya H.D."/>
            <person name="Luo M.C."/>
            <person name="Thudi M."/>
            <person name="Gowda C.L."/>
            <person name="Singh N.P."/>
            <person name="Lichtenzveig J."/>
            <person name="Gali K.K."/>
            <person name="Rubio J."/>
            <person name="Nadarajan N."/>
            <person name="Dolezel J."/>
            <person name="Bansal K.C."/>
            <person name="Xu X."/>
            <person name="Edwards D."/>
            <person name="Zhang G."/>
            <person name="Kahl G."/>
            <person name="Gil J."/>
            <person name="Singh K.B."/>
            <person name="Datta S.K."/>
            <person name="Jackson S.A."/>
            <person name="Wang J."/>
            <person name="Cook D.R."/>
        </authorList>
    </citation>
    <scope>NUCLEOTIDE SEQUENCE [LARGE SCALE GENOMIC DNA]</scope>
    <source>
        <strain evidence="3">cv. CDC Frontier</strain>
    </source>
</reference>
<feature type="domain" description="DUF7054" evidence="2">
    <location>
        <begin position="106"/>
        <end position="190"/>
    </location>
</feature>
<dbReference type="OrthoDB" id="1885101at2759"/>
<evidence type="ECO:0000259" key="2">
    <source>
        <dbReference type="Pfam" id="PF23156"/>
    </source>
</evidence>
<protein>
    <submittedName>
        <fullName evidence="4">Uncharacterized protein At4g22758</fullName>
    </submittedName>
</protein>
<evidence type="ECO:0000256" key="1">
    <source>
        <dbReference type="SAM" id="MobiDB-lite"/>
    </source>
</evidence>
<dbReference type="PaxDb" id="3827-XP_004511646.1"/>
<dbReference type="InterPro" id="IPR055482">
    <property type="entry name" value="DUF7054"/>
</dbReference>
<dbReference type="PANTHER" id="PTHR33270:SF6">
    <property type="entry name" value="OS02G0448600 PROTEIN"/>
    <property type="match status" value="1"/>
</dbReference>
<organism evidence="3 4">
    <name type="scientific">Cicer arietinum</name>
    <name type="common">Chickpea</name>
    <name type="synonym">Garbanzo</name>
    <dbReference type="NCBI Taxonomy" id="3827"/>
    <lineage>
        <taxon>Eukaryota</taxon>
        <taxon>Viridiplantae</taxon>
        <taxon>Streptophyta</taxon>
        <taxon>Embryophyta</taxon>
        <taxon>Tracheophyta</taxon>
        <taxon>Spermatophyta</taxon>
        <taxon>Magnoliopsida</taxon>
        <taxon>eudicotyledons</taxon>
        <taxon>Gunneridae</taxon>
        <taxon>Pentapetalae</taxon>
        <taxon>rosids</taxon>
        <taxon>fabids</taxon>
        <taxon>Fabales</taxon>
        <taxon>Fabaceae</taxon>
        <taxon>Papilionoideae</taxon>
        <taxon>50 kb inversion clade</taxon>
        <taxon>NPAAA clade</taxon>
        <taxon>Hologalegina</taxon>
        <taxon>IRL clade</taxon>
        <taxon>Cicereae</taxon>
        <taxon>Cicer</taxon>
    </lineage>
</organism>